<comment type="caution">
    <text evidence="2">The sequence shown here is derived from an EMBL/GenBank/DDBJ whole genome shotgun (WGS) entry which is preliminary data.</text>
</comment>
<accession>A0ABT2WCJ1</accession>
<proteinExistence type="predicted"/>
<keyword evidence="1" id="KW-0812">Transmembrane</keyword>
<feature type="transmembrane region" description="Helical" evidence="1">
    <location>
        <begin position="91"/>
        <end position="111"/>
    </location>
</feature>
<keyword evidence="1" id="KW-1133">Transmembrane helix</keyword>
<feature type="transmembrane region" description="Helical" evidence="1">
    <location>
        <begin position="37"/>
        <end position="55"/>
    </location>
</feature>
<evidence type="ECO:0008006" key="4">
    <source>
        <dbReference type="Google" id="ProtNLM"/>
    </source>
</evidence>
<evidence type="ECO:0000313" key="3">
    <source>
        <dbReference type="Proteomes" id="UP001208649"/>
    </source>
</evidence>
<feature type="transmembrane region" description="Helical" evidence="1">
    <location>
        <begin position="6"/>
        <end position="25"/>
    </location>
</feature>
<reference evidence="3" key="1">
    <citation type="submission" date="2023-07" db="EMBL/GenBank/DDBJ databases">
        <title>Chryseobacterium sp. strain PBS4-4 Genome sequencing and assembly.</title>
        <authorList>
            <person name="Jung Y."/>
        </authorList>
    </citation>
    <scope>NUCLEOTIDE SEQUENCE [LARGE SCALE GENOMIC DNA]</scope>
    <source>
        <strain evidence="3">PBS4-4</strain>
    </source>
</reference>
<protein>
    <recommendedName>
        <fullName evidence="4">YhhN-like protein</fullName>
    </recommendedName>
</protein>
<evidence type="ECO:0000256" key="1">
    <source>
        <dbReference type="SAM" id="Phobius"/>
    </source>
</evidence>
<organism evidence="2 3">
    <name type="scientific">Chryseobacterium edaphi</name>
    <dbReference type="NCBI Taxonomy" id="2976532"/>
    <lineage>
        <taxon>Bacteria</taxon>
        <taxon>Pseudomonadati</taxon>
        <taxon>Bacteroidota</taxon>
        <taxon>Flavobacteriia</taxon>
        <taxon>Flavobacteriales</taxon>
        <taxon>Weeksellaceae</taxon>
        <taxon>Chryseobacterium group</taxon>
        <taxon>Chryseobacterium</taxon>
    </lineage>
</organism>
<name>A0ABT2WCJ1_9FLAO</name>
<feature type="transmembrane region" description="Helical" evidence="1">
    <location>
        <begin position="117"/>
        <end position="135"/>
    </location>
</feature>
<keyword evidence="3" id="KW-1185">Reference proteome</keyword>
<evidence type="ECO:0000313" key="2">
    <source>
        <dbReference type="EMBL" id="MCU7619129.1"/>
    </source>
</evidence>
<dbReference type="Proteomes" id="UP001208649">
    <property type="component" value="Unassembled WGS sequence"/>
</dbReference>
<feature type="transmembrane region" description="Helical" evidence="1">
    <location>
        <begin position="67"/>
        <end position="84"/>
    </location>
</feature>
<keyword evidence="1" id="KW-0472">Membrane</keyword>
<dbReference type="EMBL" id="JAOTEM010000006">
    <property type="protein sequence ID" value="MCU7619129.1"/>
    <property type="molecule type" value="Genomic_DNA"/>
</dbReference>
<feature type="transmembrane region" description="Helical" evidence="1">
    <location>
        <begin position="147"/>
        <end position="168"/>
    </location>
</feature>
<gene>
    <name evidence="2" type="ORF">NZ698_18270</name>
</gene>
<dbReference type="RefSeq" id="WP_263004686.1">
    <property type="nucleotide sequence ID" value="NZ_JAOTEM010000006.1"/>
</dbReference>
<feature type="transmembrane region" description="Helical" evidence="1">
    <location>
        <begin position="180"/>
        <end position="201"/>
    </location>
</feature>
<sequence length="206" mass="24061">MKIFFYSSIYLSYVFLLIASIFGILKYKKLHTYEKWYVYYLIYTFLIEASVTISVDFFDAKETNSIYPFYIGGIFSILTFLFIKKLNLPKFLSILIPMLGILYLIVQVFLTDLNHDHVKVVSNIIIFVLAGISLLQEIRKTNSDDRFIAVDALIFLYYAVSAFIFILHNQLGNMVAEHAYLIWGINNMLTCVLYTSFIYTFSKLKK</sequence>